<dbReference type="GO" id="GO:0016020">
    <property type="term" value="C:membrane"/>
    <property type="evidence" value="ECO:0007669"/>
    <property type="project" value="UniProtKB-SubCell"/>
</dbReference>
<feature type="domain" description="Bacterial sugar transferase" evidence="8">
    <location>
        <begin position="265"/>
        <end position="449"/>
    </location>
</feature>
<evidence type="ECO:0000259" key="8">
    <source>
        <dbReference type="Pfam" id="PF02397"/>
    </source>
</evidence>
<dbReference type="STRING" id="313628.LNTAR_04401"/>
<evidence type="ECO:0000256" key="4">
    <source>
        <dbReference type="ARBA" id="ARBA00022692"/>
    </source>
</evidence>
<evidence type="ECO:0000256" key="5">
    <source>
        <dbReference type="ARBA" id="ARBA00022989"/>
    </source>
</evidence>
<evidence type="ECO:0000256" key="2">
    <source>
        <dbReference type="ARBA" id="ARBA00006464"/>
    </source>
</evidence>
<protein>
    <submittedName>
        <fullName evidence="9">Glycosyltransferase</fullName>
    </submittedName>
</protein>
<keyword evidence="5 7" id="KW-1133">Transmembrane helix</keyword>
<dbReference type="eggNOG" id="COG2148">
    <property type="taxonomic scope" value="Bacteria"/>
</dbReference>
<accession>A6DQH9</accession>
<dbReference type="GO" id="GO:0016780">
    <property type="term" value="F:phosphotransferase activity, for other substituted phosphate groups"/>
    <property type="evidence" value="ECO:0007669"/>
    <property type="project" value="TreeGrafter"/>
</dbReference>
<gene>
    <name evidence="9" type="ORF">LNTAR_04401</name>
</gene>
<feature type="transmembrane region" description="Helical" evidence="7">
    <location>
        <begin position="268"/>
        <end position="292"/>
    </location>
</feature>
<comment type="subcellular location">
    <subcellularLocation>
        <location evidence="1">Membrane</location>
        <topology evidence="1">Multi-pass membrane protein</topology>
    </subcellularLocation>
</comment>
<dbReference type="Proteomes" id="UP000004947">
    <property type="component" value="Unassembled WGS sequence"/>
</dbReference>
<keyword evidence="4 7" id="KW-0812">Transmembrane</keyword>
<evidence type="ECO:0000256" key="3">
    <source>
        <dbReference type="ARBA" id="ARBA00022679"/>
    </source>
</evidence>
<dbReference type="OrthoDB" id="9808602at2"/>
<sequence length="456" mass="54100">MSTTQTQQPDFIQRHLATIDLFTINFVAVFLDYHMDYINVFQQLALFVGINISWFLTAYFHKAYRIRNVMGFRNIARSVFNLMLSHITTVTFIYCYSIGSPFPKRIFTLYIFVSFFSLILARKFYQKYLENKERRGYQYRNVMVLGDDRASAKRLIKFFSSSSTFGVNLFKNDKINIYRKEDIELLKKKITHLKINDFYWSQAVPDKKLMRDLITWCENQMVRFHYVPEFSHFKLRNISVDLYEGLPVLHYRKEPLERFSNRVFKRCFDIFFSSLVIIFILSWLIPLVWIAMRFSMPGPLFFIQERSGKNDETFRMIKFRSMKVNKDSDKQQATKDDNRITKLGSILRKSSLDEMPQFINVFLGTMTVVGPRPHMLKHTEEYSALINTYMVRHLVKPGITGWAQVTGYRGGTETLDLMEGRVKRDIWYLENWSLLLDIKVVYLTVKNALMGEENAY</sequence>
<evidence type="ECO:0000256" key="1">
    <source>
        <dbReference type="ARBA" id="ARBA00004141"/>
    </source>
</evidence>
<dbReference type="EMBL" id="ABCK01000020">
    <property type="protein sequence ID" value="EDM26060.1"/>
    <property type="molecule type" value="Genomic_DNA"/>
</dbReference>
<dbReference type="RefSeq" id="WP_007280106.1">
    <property type="nucleotide sequence ID" value="NZ_ABCK01000020.1"/>
</dbReference>
<keyword evidence="3 9" id="KW-0808">Transferase</keyword>
<keyword evidence="10" id="KW-1185">Reference proteome</keyword>
<dbReference type="InterPro" id="IPR003362">
    <property type="entry name" value="Bact_transf"/>
</dbReference>
<feature type="transmembrane region" description="Helical" evidence="7">
    <location>
        <begin position="37"/>
        <end position="59"/>
    </location>
</feature>
<feature type="transmembrane region" description="Helical" evidence="7">
    <location>
        <begin position="79"/>
        <end position="99"/>
    </location>
</feature>
<evidence type="ECO:0000256" key="6">
    <source>
        <dbReference type="ARBA" id="ARBA00023136"/>
    </source>
</evidence>
<comment type="caution">
    <text evidence="9">The sequence shown here is derived from an EMBL/GenBank/DDBJ whole genome shotgun (WGS) entry which is preliminary data.</text>
</comment>
<evidence type="ECO:0000313" key="10">
    <source>
        <dbReference type="Proteomes" id="UP000004947"/>
    </source>
</evidence>
<proteinExistence type="inferred from homology"/>
<organism evidence="9 10">
    <name type="scientific">Lentisphaera araneosa HTCC2155</name>
    <dbReference type="NCBI Taxonomy" id="313628"/>
    <lineage>
        <taxon>Bacteria</taxon>
        <taxon>Pseudomonadati</taxon>
        <taxon>Lentisphaerota</taxon>
        <taxon>Lentisphaeria</taxon>
        <taxon>Lentisphaerales</taxon>
        <taxon>Lentisphaeraceae</taxon>
        <taxon>Lentisphaera</taxon>
    </lineage>
</organism>
<feature type="transmembrane region" description="Helical" evidence="7">
    <location>
        <begin position="12"/>
        <end position="31"/>
    </location>
</feature>
<dbReference type="Pfam" id="PF02397">
    <property type="entry name" value="Bac_transf"/>
    <property type="match status" value="1"/>
</dbReference>
<name>A6DQH9_9BACT</name>
<evidence type="ECO:0000313" key="9">
    <source>
        <dbReference type="EMBL" id="EDM26060.1"/>
    </source>
</evidence>
<comment type="similarity">
    <text evidence="2">Belongs to the bacterial sugar transferase family.</text>
</comment>
<dbReference type="InterPro" id="IPR017475">
    <property type="entry name" value="EPS_sugar_tfrase"/>
</dbReference>
<dbReference type="AlphaFoldDB" id="A6DQH9"/>
<reference evidence="9 10" key="1">
    <citation type="journal article" date="2010" name="J. Bacteriol.">
        <title>Genome sequence of Lentisphaera araneosa HTCC2155T, the type species of the order Lentisphaerales in the phylum Lentisphaerae.</title>
        <authorList>
            <person name="Thrash J.C."/>
            <person name="Cho J.C."/>
            <person name="Vergin K.L."/>
            <person name="Morris R.M."/>
            <person name="Giovannoni S.J."/>
        </authorList>
    </citation>
    <scope>NUCLEOTIDE SEQUENCE [LARGE SCALE GENOMIC DNA]</scope>
    <source>
        <strain evidence="9 10">HTCC2155</strain>
    </source>
</reference>
<feature type="transmembrane region" description="Helical" evidence="7">
    <location>
        <begin position="105"/>
        <end position="125"/>
    </location>
</feature>
<evidence type="ECO:0000256" key="7">
    <source>
        <dbReference type="SAM" id="Phobius"/>
    </source>
</evidence>
<dbReference type="PANTHER" id="PTHR30576:SF0">
    <property type="entry name" value="UNDECAPRENYL-PHOSPHATE N-ACETYLGALACTOSAMINYL 1-PHOSPHATE TRANSFERASE-RELATED"/>
    <property type="match status" value="1"/>
</dbReference>
<dbReference type="PANTHER" id="PTHR30576">
    <property type="entry name" value="COLANIC BIOSYNTHESIS UDP-GLUCOSE LIPID CARRIER TRANSFERASE"/>
    <property type="match status" value="1"/>
</dbReference>
<dbReference type="NCBIfam" id="TIGR03025">
    <property type="entry name" value="EPS_sugtrans"/>
    <property type="match status" value="1"/>
</dbReference>
<keyword evidence="6 7" id="KW-0472">Membrane</keyword>